<name>A0A9W7HDA7_HIBTR</name>
<dbReference type="InterPro" id="IPR012337">
    <property type="entry name" value="RNaseH-like_sf"/>
</dbReference>
<protein>
    <recommendedName>
        <fullName evidence="5">Reverse transcriptase zinc-binding domain</fullName>
    </recommendedName>
</protein>
<evidence type="ECO:0000259" key="1">
    <source>
        <dbReference type="Pfam" id="PF13456"/>
    </source>
</evidence>
<dbReference type="Pfam" id="PF13966">
    <property type="entry name" value="zf-RVT"/>
    <property type="match status" value="1"/>
</dbReference>
<evidence type="ECO:0008006" key="5">
    <source>
        <dbReference type="Google" id="ProtNLM"/>
    </source>
</evidence>
<dbReference type="GO" id="GO:0003676">
    <property type="term" value="F:nucleic acid binding"/>
    <property type="evidence" value="ECO:0007669"/>
    <property type="project" value="InterPro"/>
</dbReference>
<gene>
    <name evidence="3" type="ORF">HRI_001157000</name>
</gene>
<sequence length="511" mass="57706">MGFRNLRLFNKALVSKLTWKVIRNPESLLSQVLRGIYFPNGNIFEAPKSSNPSWAWSGIREGIKIIKKGSLWRVGNGKRISTWSDNWIPKVKGFRITSSPPEGFPAPSVSSLIRSDWTWNETKIQELCSPTETKAILSILIGGPNVQDVLIWAGNKNREYSAKSGYRFMEEEARETNQPSSSEEILNKKELWNSVWKIQVPSKIRAFLWRLCHDIVPTKSTLRARFHGNLQDQDNCPHCYQHQESAEHILFFCPFAQATWRASAFNYSPAALGFPGFPKWWYQLCHDRKMGMTKVGLAQIAFILWNLWKARNALVFEGRRESPCEVWLRADRGFMEFQQVNKIDSSEKSNEGPKNAKWIPPPAGVIKINCDAAFDHDSGKASIAAVFRDNSSSFVYGVSVPCWAPSAAAAEAFAIKLGLTTASHLAFSKIIIETDNKVVVNRLKTGVSSDWATSAIEECIKSLAKEFESCCFSFVSRSCNQLADWLAKFAKTEQVQVCWSPSVFPSHLLYS</sequence>
<evidence type="ECO:0000313" key="3">
    <source>
        <dbReference type="EMBL" id="GMI74877.1"/>
    </source>
</evidence>
<evidence type="ECO:0000259" key="2">
    <source>
        <dbReference type="Pfam" id="PF13966"/>
    </source>
</evidence>
<dbReference type="GO" id="GO:0004523">
    <property type="term" value="F:RNA-DNA hybrid ribonuclease activity"/>
    <property type="evidence" value="ECO:0007669"/>
    <property type="project" value="InterPro"/>
</dbReference>
<dbReference type="PANTHER" id="PTHR47074:SF11">
    <property type="entry name" value="REVERSE TRANSCRIPTASE-LIKE PROTEIN"/>
    <property type="match status" value="1"/>
</dbReference>
<dbReference type="InterPro" id="IPR026960">
    <property type="entry name" value="RVT-Znf"/>
</dbReference>
<reference evidence="3" key="1">
    <citation type="submission" date="2023-05" db="EMBL/GenBank/DDBJ databases">
        <title>Genome and transcriptome analyses reveal genes involved in the formation of fine ridges on petal epidermal cells in Hibiscus trionum.</title>
        <authorList>
            <person name="Koshimizu S."/>
            <person name="Masuda S."/>
            <person name="Ishii T."/>
            <person name="Shirasu K."/>
            <person name="Hoshino A."/>
            <person name="Arita M."/>
        </authorList>
    </citation>
    <scope>NUCLEOTIDE SEQUENCE</scope>
    <source>
        <strain evidence="3">Hamamatsu line</strain>
    </source>
</reference>
<dbReference type="PANTHER" id="PTHR47074">
    <property type="entry name" value="BNAC02G40300D PROTEIN"/>
    <property type="match status" value="1"/>
</dbReference>
<dbReference type="EMBL" id="BSYR01000011">
    <property type="protein sequence ID" value="GMI74877.1"/>
    <property type="molecule type" value="Genomic_DNA"/>
</dbReference>
<feature type="domain" description="Reverse transcriptase zinc-binding" evidence="2">
    <location>
        <begin position="160"/>
        <end position="260"/>
    </location>
</feature>
<dbReference type="InterPro" id="IPR036397">
    <property type="entry name" value="RNaseH_sf"/>
</dbReference>
<dbReference type="Gene3D" id="3.30.420.10">
    <property type="entry name" value="Ribonuclease H-like superfamily/Ribonuclease H"/>
    <property type="match status" value="1"/>
</dbReference>
<dbReference type="InterPro" id="IPR002156">
    <property type="entry name" value="RNaseH_domain"/>
</dbReference>
<proteinExistence type="predicted"/>
<dbReference type="CDD" id="cd06222">
    <property type="entry name" value="RNase_H_like"/>
    <property type="match status" value="1"/>
</dbReference>
<organism evidence="3 4">
    <name type="scientific">Hibiscus trionum</name>
    <name type="common">Flower of an hour</name>
    <dbReference type="NCBI Taxonomy" id="183268"/>
    <lineage>
        <taxon>Eukaryota</taxon>
        <taxon>Viridiplantae</taxon>
        <taxon>Streptophyta</taxon>
        <taxon>Embryophyta</taxon>
        <taxon>Tracheophyta</taxon>
        <taxon>Spermatophyta</taxon>
        <taxon>Magnoliopsida</taxon>
        <taxon>eudicotyledons</taxon>
        <taxon>Gunneridae</taxon>
        <taxon>Pentapetalae</taxon>
        <taxon>rosids</taxon>
        <taxon>malvids</taxon>
        <taxon>Malvales</taxon>
        <taxon>Malvaceae</taxon>
        <taxon>Malvoideae</taxon>
        <taxon>Hibiscus</taxon>
    </lineage>
</organism>
<keyword evidence="4" id="KW-1185">Reference proteome</keyword>
<feature type="domain" description="RNase H type-1" evidence="1">
    <location>
        <begin position="369"/>
        <end position="490"/>
    </location>
</feature>
<dbReference type="Pfam" id="PF13456">
    <property type="entry name" value="RVT_3"/>
    <property type="match status" value="1"/>
</dbReference>
<dbReference type="InterPro" id="IPR052929">
    <property type="entry name" value="RNase_H-like_EbsB-rel"/>
</dbReference>
<accession>A0A9W7HDA7</accession>
<evidence type="ECO:0000313" key="4">
    <source>
        <dbReference type="Proteomes" id="UP001165190"/>
    </source>
</evidence>
<dbReference type="InterPro" id="IPR044730">
    <property type="entry name" value="RNase_H-like_dom_plant"/>
</dbReference>
<dbReference type="Proteomes" id="UP001165190">
    <property type="component" value="Unassembled WGS sequence"/>
</dbReference>
<dbReference type="SUPFAM" id="SSF53098">
    <property type="entry name" value="Ribonuclease H-like"/>
    <property type="match status" value="1"/>
</dbReference>
<dbReference type="AlphaFoldDB" id="A0A9W7HDA7"/>
<comment type="caution">
    <text evidence="3">The sequence shown here is derived from an EMBL/GenBank/DDBJ whole genome shotgun (WGS) entry which is preliminary data.</text>
</comment>
<dbReference type="OrthoDB" id="1000370at2759"/>